<name>A0A4Q7J0V9_9PSEU</name>
<feature type="transmembrane region" description="Helical" evidence="1">
    <location>
        <begin position="104"/>
        <end position="126"/>
    </location>
</feature>
<keyword evidence="1" id="KW-0472">Membrane</keyword>
<dbReference type="RefSeq" id="WP_130478204.1">
    <property type="nucleotide sequence ID" value="NZ_SFCC01000014.1"/>
</dbReference>
<dbReference type="OrthoDB" id="3394023at2"/>
<evidence type="ECO:0000313" key="3">
    <source>
        <dbReference type="Proteomes" id="UP000292003"/>
    </source>
</evidence>
<keyword evidence="1" id="KW-1133">Transmembrane helix</keyword>
<feature type="transmembrane region" description="Helical" evidence="1">
    <location>
        <begin position="63"/>
        <end position="84"/>
    </location>
</feature>
<comment type="caution">
    <text evidence="2">The sequence shown here is derived from an EMBL/GenBank/DDBJ whole genome shotgun (WGS) entry which is preliminary data.</text>
</comment>
<gene>
    <name evidence="2" type="ORF">EWH70_26280</name>
</gene>
<feature type="transmembrane region" description="Helical" evidence="1">
    <location>
        <begin position="37"/>
        <end position="56"/>
    </location>
</feature>
<sequence>MNSAKIATRPVDVGMGVVFAMALAVTAYLLADSWGGGYWVFGCTTGAVVCVLAMTWRHRMWAAPAGLVVAATAIPVASVAGLPAEPGPGTALGLSVLVGSAIRTLGAPGATAVAAGGLAIVAGTWLTDGATAVAMLNSVGWLAALVIGLWPRLAGGKDA</sequence>
<dbReference type="EMBL" id="SFCC01000014">
    <property type="protein sequence ID" value="RZQ60991.1"/>
    <property type="molecule type" value="Genomic_DNA"/>
</dbReference>
<reference evidence="2 3" key="1">
    <citation type="submission" date="2019-02" db="EMBL/GenBank/DDBJ databases">
        <title>Draft genome sequence of Amycolatopsis sp. 8-3EHSu isolated from roots of Suaeda maritima.</title>
        <authorList>
            <person name="Duangmal K."/>
            <person name="Chantavorakit T."/>
        </authorList>
    </citation>
    <scope>NUCLEOTIDE SEQUENCE [LARGE SCALE GENOMIC DNA]</scope>
    <source>
        <strain evidence="2 3">8-3EHSu</strain>
    </source>
</reference>
<accession>A0A4Q7J0V9</accession>
<evidence type="ECO:0000313" key="2">
    <source>
        <dbReference type="EMBL" id="RZQ60991.1"/>
    </source>
</evidence>
<keyword evidence="3" id="KW-1185">Reference proteome</keyword>
<dbReference type="Proteomes" id="UP000292003">
    <property type="component" value="Unassembled WGS sequence"/>
</dbReference>
<evidence type="ECO:0000256" key="1">
    <source>
        <dbReference type="SAM" id="Phobius"/>
    </source>
</evidence>
<keyword evidence="1" id="KW-0812">Transmembrane</keyword>
<dbReference type="AlphaFoldDB" id="A0A4Q7J0V9"/>
<organism evidence="2 3">
    <name type="scientific">Amycolatopsis suaedae</name>
    <dbReference type="NCBI Taxonomy" id="2510978"/>
    <lineage>
        <taxon>Bacteria</taxon>
        <taxon>Bacillati</taxon>
        <taxon>Actinomycetota</taxon>
        <taxon>Actinomycetes</taxon>
        <taxon>Pseudonocardiales</taxon>
        <taxon>Pseudonocardiaceae</taxon>
        <taxon>Amycolatopsis</taxon>
    </lineage>
</organism>
<feature type="transmembrane region" description="Helical" evidence="1">
    <location>
        <begin position="12"/>
        <end position="31"/>
    </location>
</feature>
<feature type="transmembrane region" description="Helical" evidence="1">
    <location>
        <begin position="133"/>
        <end position="153"/>
    </location>
</feature>
<protein>
    <submittedName>
        <fullName evidence="2">Metal transporter</fullName>
    </submittedName>
</protein>
<proteinExistence type="predicted"/>